<dbReference type="SUPFAM" id="SSF53187">
    <property type="entry name" value="Zn-dependent exopeptidases"/>
    <property type="match status" value="1"/>
</dbReference>
<reference evidence="1 2" key="1">
    <citation type="journal article" date="2017" name="Mol. Plant">
        <title>The Genome of Medicinal Plant Macleaya cordata Provides New Insights into Benzylisoquinoline Alkaloids Metabolism.</title>
        <authorList>
            <person name="Liu X."/>
            <person name="Liu Y."/>
            <person name="Huang P."/>
            <person name="Ma Y."/>
            <person name="Qing Z."/>
            <person name="Tang Q."/>
            <person name="Cao H."/>
            <person name="Cheng P."/>
            <person name="Zheng Y."/>
            <person name="Yuan Z."/>
            <person name="Zhou Y."/>
            <person name="Liu J."/>
            <person name="Tang Z."/>
            <person name="Zhuo Y."/>
            <person name="Zhang Y."/>
            <person name="Yu L."/>
            <person name="Huang J."/>
            <person name="Yang P."/>
            <person name="Peng Q."/>
            <person name="Zhang J."/>
            <person name="Jiang W."/>
            <person name="Zhang Z."/>
            <person name="Lin K."/>
            <person name="Ro D.K."/>
            <person name="Chen X."/>
            <person name="Xiong X."/>
            <person name="Shang Y."/>
            <person name="Huang S."/>
            <person name="Zeng J."/>
        </authorList>
    </citation>
    <scope>NUCLEOTIDE SEQUENCE [LARGE SCALE GENOMIC DNA]</scope>
    <source>
        <strain evidence="2">cv. BLH2017</strain>
        <tissue evidence="1">Root</tissue>
    </source>
</reference>
<dbReference type="InterPro" id="IPR017439">
    <property type="entry name" value="Amidohydrolase"/>
</dbReference>
<dbReference type="GO" id="GO:0005783">
    <property type="term" value="C:endoplasmic reticulum"/>
    <property type="evidence" value="ECO:0007669"/>
    <property type="project" value="TreeGrafter"/>
</dbReference>
<dbReference type="OMA" id="WIGIKTE"/>
<dbReference type="STRING" id="56857.A0A200Q9D5"/>
<dbReference type="InterPro" id="IPR002933">
    <property type="entry name" value="Peptidase_M20"/>
</dbReference>
<dbReference type="AlphaFoldDB" id="A0A200Q9D5"/>
<dbReference type="OrthoDB" id="6119954at2759"/>
<evidence type="ECO:0000313" key="2">
    <source>
        <dbReference type="Proteomes" id="UP000195402"/>
    </source>
</evidence>
<gene>
    <name evidence="1" type="ORF">BVC80_1289g12</name>
</gene>
<name>A0A200Q9D5_MACCD</name>
<dbReference type="PANTHER" id="PTHR11014">
    <property type="entry name" value="PEPTIDASE M20 FAMILY MEMBER"/>
    <property type="match status" value="1"/>
</dbReference>
<dbReference type="GO" id="GO:0010179">
    <property type="term" value="F:IAA-Ala conjugate hydrolase activity"/>
    <property type="evidence" value="ECO:0007669"/>
    <property type="project" value="TreeGrafter"/>
</dbReference>
<sequence>MYEHARKVGAGLLGDSNVYLSPTTMAAEDFSFYSQKMAGTFFFIGMKNETMKSDKPLHSPHFIVDEEVLPIGAAFHAAVAITYLDSHIV</sequence>
<dbReference type="Gene3D" id="3.40.630.10">
    <property type="entry name" value="Zn peptidases"/>
    <property type="match status" value="1"/>
</dbReference>
<evidence type="ECO:0000313" key="1">
    <source>
        <dbReference type="EMBL" id="OVA07098.1"/>
    </source>
</evidence>
<organism evidence="1 2">
    <name type="scientific">Macleaya cordata</name>
    <name type="common">Five-seeded plume-poppy</name>
    <name type="synonym">Bocconia cordata</name>
    <dbReference type="NCBI Taxonomy" id="56857"/>
    <lineage>
        <taxon>Eukaryota</taxon>
        <taxon>Viridiplantae</taxon>
        <taxon>Streptophyta</taxon>
        <taxon>Embryophyta</taxon>
        <taxon>Tracheophyta</taxon>
        <taxon>Spermatophyta</taxon>
        <taxon>Magnoliopsida</taxon>
        <taxon>Ranunculales</taxon>
        <taxon>Papaveraceae</taxon>
        <taxon>Papaveroideae</taxon>
        <taxon>Macleaya</taxon>
    </lineage>
</organism>
<accession>A0A200Q9D5</accession>
<dbReference type="PANTHER" id="PTHR11014:SF63">
    <property type="entry name" value="METALLOPEPTIDASE, PUTATIVE (AFU_ORTHOLOGUE AFUA_6G09600)-RELATED"/>
    <property type="match status" value="1"/>
</dbReference>
<dbReference type="InParanoid" id="A0A200Q9D5"/>
<dbReference type="Proteomes" id="UP000195402">
    <property type="component" value="Unassembled WGS sequence"/>
</dbReference>
<dbReference type="EMBL" id="MVGT01002634">
    <property type="protein sequence ID" value="OVA07098.1"/>
    <property type="molecule type" value="Genomic_DNA"/>
</dbReference>
<protein>
    <submittedName>
        <fullName evidence="1">Peptidase M20</fullName>
    </submittedName>
</protein>
<comment type="caution">
    <text evidence="1">The sequence shown here is derived from an EMBL/GenBank/DDBJ whole genome shotgun (WGS) entry which is preliminary data.</text>
</comment>
<proteinExistence type="predicted"/>
<keyword evidence="2" id="KW-1185">Reference proteome</keyword>
<dbReference type="GO" id="GO:0009850">
    <property type="term" value="P:auxin metabolic process"/>
    <property type="evidence" value="ECO:0007669"/>
    <property type="project" value="TreeGrafter"/>
</dbReference>
<dbReference type="Pfam" id="PF01546">
    <property type="entry name" value="Peptidase_M20"/>
    <property type="match status" value="1"/>
</dbReference>